<evidence type="ECO:0000313" key="8">
    <source>
        <dbReference type="EMBL" id="KAL1215448.1"/>
    </source>
</evidence>
<evidence type="ECO:0000313" key="9">
    <source>
        <dbReference type="Proteomes" id="UP001558713"/>
    </source>
</evidence>
<evidence type="ECO:0000256" key="6">
    <source>
        <dbReference type="SAM" id="MobiDB-lite"/>
    </source>
</evidence>
<accession>A0ABD1B933</accession>
<dbReference type="Gene3D" id="2.20.25.80">
    <property type="entry name" value="WRKY domain"/>
    <property type="match status" value="1"/>
</dbReference>
<reference evidence="8 9" key="1">
    <citation type="submission" date="2024-04" db="EMBL/GenBank/DDBJ databases">
        <title>Genome assembly C_amara_ONT_v2.</title>
        <authorList>
            <person name="Yant L."/>
            <person name="Moore C."/>
            <person name="Slenker M."/>
        </authorList>
    </citation>
    <scope>NUCLEOTIDE SEQUENCE [LARGE SCALE GENOMIC DNA]</scope>
    <source>
        <tissue evidence="8">Leaf</tissue>
    </source>
</reference>
<dbReference type="AlphaFoldDB" id="A0ABD1B933"/>
<organism evidence="8 9">
    <name type="scientific">Cardamine amara subsp. amara</name>
    <dbReference type="NCBI Taxonomy" id="228776"/>
    <lineage>
        <taxon>Eukaryota</taxon>
        <taxon>Viridiplantae</taxon>
        <taxon>Streptophyta</taxon>
        <taxon>Embryophyta</taxon>
        <taxon>Tracheophyta</taxon>
        <taxon>Spermatophyta</taxon>
        <taxon>Magnoliopsida</taxon>
        <taxon>eudicotyledons</taxon>
        <taxon>Gunneridae</taxon>
        <taxon>Pentapetalae</taxon>
        <taxon>rosids</taxon>
        <taxon>malvids</taxon>
        <taxon>Brassicales</taxon>
        <taxon>Brassicaceae</taxon>
        <taxon>Cardamineae</taxon>
        <taxon>Cardamine</taxon>
    </lineage>
</organism>
<dbReference type="PANTHER" id="PTHR31221:SF377">
    <property type="entry name" value="WRKY TRANSCRIPTION FACTOR 51-RELATED"/>
    <property type="match status" value="1"/>
</dbReference>
<feature type="compositionally biased region" description="Basic and acidic residues" evidence="6">
    <location>
        <begin position="76"/>
        <end position="92"/>
    </location>
</feature>
<comment type="caution">
    <text evidence="8">The sequence shown here is derived from an EMBL/GenBank/DDBJ whole genome shotgun (WGS) entry which is preliminary data.</text>
</comment>
<feature type="region of interest" description="Disordered" evidence="6">
    <location>
        <begin position="64"/>
        <end position="92"/>
    </location>
</feature>
<protein>
    <submittedName>
        <fullName evidence="8">WRKY transcription factor 51</fullName>
    </submittedName>
</protein>
<keyword evidence="3" id="KW-0238">DNA-binding</keyword>
<keyword evidence="4" id="KW-0804">Transcription</keyword>
<evidence type="ECO:0000256" key="1">
    <source>
        <dbReference type="ARBA" id="ARBA00004123"/>
    </source>
</evidence>
<dbReference type="SUPFAM" id="SSF118290">
    <property type="entry name" value="WRKY DNA-binding domain"/>
    <property type="match status" value="1"/>
</dbReference>
<dbReference type="GO" id="GO:0005634">
    <property type="term" value="C:nucleus"/>
    <property type="evidence" value="ECO:0007669"/>
    <property type="project" value="UniProtKB-SubCell"/>
</dbReference>
<dbReference type="SMART" id="SM00774">
    <property type="entry name" value="WRKY"/>
    <property type="match status" value="1"/>
</dbReference>
<keyword evidence="2" id="KW-0805">Transcription regulation</keyword>
<comment type="subcellular location">
    <subcellularLocation>
        <location evidence="1">Nucleus</location>
    </subcellularLocation>
</comment>
<dbReference type="GO" id="GO:0003677">
    <property type="term" value="F:DNA binding"/>
    <property type="evidence" value="ECO:0007669"/>
    <property type="project" value="UniProtKB-KW"/>
</dbReference>
<dbReference type="EMBL" id="JBANAX010000285">
    <property type="protein sequence ID" value="KAL1215448.1"/>
    <property type="molecule type" value="Genomic_DNA"/>
</dbReference>
<name>A0ABD1B933_CARAN</name>
<keyword evidence="5" id="KW-0539">Nucleus</keyword>
<dbReference type="Proteomes" id="UP001558713">
    <property type="component" value="Unassembled WGS sequence"/>
</dbReference>
<keyword evidence="9" id="KW-1185">Reference proteome</keyword>
<evidence type="ECO:0000256" key="3">
    <source>
        <dbReference type="ARBA" id="ARBA00023125"/>
    </source>
</evidence>
<feature type="domain" description="WRKY" evidence="7">
    <location>
        <begin position="103"/>
        <end position="168"/>
    </location>
</feature>
<dbReference type="InterPro" id="IPR044810">
    <property type="entry name" value="WRKY_plant"/>
</dbReference>
<gene>
    <name evidence="8" type="ORF">V5N11_021875</name>
</gene>
<evidence type="ECO:0000256" key="4">
    <source>
        <dbReference type="ARBA" id="ARBA00023163"/>
    </source>
</evidence>
<dbReference type="InterPro" id="IPR003657">
    <property type="entry name" value="WRKY_dom"/>
</dbReference>
<dbReference type="InterPro" id="IPR036576">
    <property type="entry name" value="WRKY_dom_sf"/>
</dbReference>
<dbReference type="PANTHER" id="PTHR31221">
    <property type="entry name" value="WRKY TRANSCRIPTION FACTOR PROTEIN 1-RELATED"/>
    <property type="match status" value="1"/>
</dbReference>
<sequence>MNIPQSPSPNFTFFSDESLINPFMDNFDFSHLMFDVDEGGNDGLIEEETSSPISIVSSETFAGEISGGSGSVTTLSKKESTNRGSKEGETKEMGHRVAFRTRSKIDVMDDGFKWRKYGKKSVKNNINKRNYYKCSSEGCLVKKRVERDGEDAAYVITTYEGVHNHESPSHVYYSDMVLSYDHDKWNQHSLLQS</sequence>
<dbReference type="FunFam" id="2.20.25.80:FF:000003">
    <property type="entry name" value="WRKY transcription factor 57"/>
    <property type="match status" value="1"/>
</dbReference>
<evidence type="ECO:0000256" key="2">
    <source>
        <dbReference type="ARBA" id="ARBA00023015"/>
    </source>
</evidence>
<dbReference type="PROSITE" id="PS50811">
    <property type="entry name" value="WRKY"/>
    <property type="match status" value="1"/>
</dbReference>
<evidence type="ECO:0000256" key="5">
    <source>
        <dbReference type="ARBA" id="ARBA00023242"/>
    </source>
</evidence>
<evidence type="ECO:0000259" key="7">
    <source>
        <dbReference type="PROSITE" id="PS50811"/>
    </source>
</evidence>
<proteinExistence type="predicted"/>
<dbReference type="Pfam" id="PF03106">
    <property type="entry name" value="WRKY"/>
    <property type="match status" value="1"/>
</dbReference>